<dbReference type="AlphaFoldDB" id="A0A9W7FT31"/>
<dbReference type="Proteomes" id="UP001165122">
    <property type="component" value="Unassembled WGS sequence"/>
</dbReference>
<dbReference type="EMBL" id="BRXW01000292">
    <property type="protein sequence ID" value="GMI17468.1"/>
    <property type="molecule type" value="Genomic_DNA"/>
</dbReference>
<gene>
    <name evidence="1" type="ORF">TrLO_g3642</name>
</gene>
<reference evidence="2" key="1">
    <citation type="journal article" date="2023" name="Commun. Biol.">
        <title>Genome analysis of Parmales, the sister group of diatoms, reveals the evolutionary specialization of diatoms from phago-mixotrophs to photoautotrophs.</title>
        <authorList>
            <person name="Ban H."/>
            <person name="Sato S."/>
            <person name="Yoshikawa S."/>
            <person name="Yamada K."/>
            <person name="Nakamura Y."/>
            <person name="Ichinomiya M."/>
            <person name="Sato N."/>
            <person name="Blanc-Mathieu R."/>
            <person name="Endo H."/>
            <person name="Kuwata A."/>
            <person name="Ogata H."/>
        </authorList>
    </citation>
    <scope>NUCLEOTIDE SEQUENCE [LARGE SCALE GENOMIC DNA]</scope>
    <source>
        <strain evidence="2">NIES 3700</strain>
    </source>
</reference>
<name>A0A9W7FT31_9STRA</name>
<keyword evidence="2" id="KW-1185">Reference proteome</keyword>
<evidence type="ECO:0000313" key="2">
    <source>
        <dbReference type="Proteomes" id="UP001165122"/>
    </source>
</evidence>
<accession>A0A9W7FT31</accession>
<comment type="caution">
    <text evidence="1">The sequence shown here is derived from an EMBL/GenBank/DDBJ whole genome shotgun (WGS) entry which is preliminary data.</text>
</comment>
<sequence>MPLKMRGVLLKVALFCLIAVVSPLHMTRSTFLLTTSLQIFPSFDDPMNQKDVRVAEFRTSSRKESSSSSPVPPKPFAPVKFLVPAMRIRYEIDRLTTELDDPMFKLPLPSAYPLLLDSRTRTYTLRKAFDTYTGSLQFGEDYTLNVEGGQRKEMIRNDALPSVKQTITADLDLRDLYRNEILTTVQDLRAELDFEQRSDLVDVGELKGLVEKLANNMRLWLEGISKEDRQTALEIVKNST</sequence>
<evidence type="ECO:0000313" key="1">
    <source>
        <dbReference type="EMBL" id="GMI17468.1"/>
    </source>
</evidence>
<proteinExistence type="predicted"/>
<dbReference type="OrthoDB" id="43961at2759"/>
<organism evidence="1 2">
    <name type="scientific">Triparma laevis f. longispina</name>
    <dbReference type="NCBI Taxonomy" id="1714387"/>
    <lineage>
        <taxon>Eukaryota</taxon>
        <taxon>Sar</taxon>
        <taxon>Stramenopiles</taxon>
        <taxon>Ochrophyta</taxon>
        <taxon>Bolidophyceae</taxon>
        <taxon>Parmales</taxon>
        <taxon>Triparmaceae</taxon>
        <taxon>Triparma</taxon>
    </lineage>
</organism>
<protein>
    <submittedName>
        <fullName evidence="1">Uncharacterized protein</fullName>
    </submittedName>
</protein>